<protein>
    <submittedName>
        <fullName evidence="1">ATP-binding protein</fullName>
    </submittedName>
</protein>
<keyword evidence="2" id="KW-1185">Reference proteome</keyword>
<accession>A0ABW4GV86</accession>
<comment type="caution">
    <text evidence="1">The sequence shown here is derived from an EMBL/GenBank/DDBJ whole genome shotgun (WGS) entry which is preliminary data.</text>
</comment>
<gene>
    <name evidence="1" type="ORF">ACFSJ0_54210</name>
</gene>
<proteinExistence type="predicted"/>
<dbReference type="GO" id="GO:0005524">
    <property type="term" value="F:ATP binding"/>
    <property type="evidence" value="ECO:0007669"/>
    <property type="project" value="UniProtKB-KW"/>
</dbReference>
<dbReference type="PANTHER" id="PTHR35526">
    <property type="entry name" value="ANTI-SIGMA-F FACTOR RSBW-RELATED"/>
    <property type="match status" value="1"/>
</dbReference>
<dbReference type="CDD" id="cd16936">
    <property type="entry name" value="HATPase_RsbW-like"/>
    <property type="match status" value="1"/>
</dbReference>
<dbReference type="InterPro" id="IPR050267">
    <property type="entry name" value="Anti-sigma-factor_SerPK"/>
</dbReference>
<dbReference type="PANTHER" id="PTHR35526:SF3">
    <property type="entry name" value="ANTI-SIGMA-F FACTOR RSBW"/>
    <property type="match status" value="1"/>
</dbReference>
<keyword evidence="1" id="KW-0547">Nucleotide-binding</keyword>
<reference evidence="2" key="1">
    <citation type="journal article" date="2019" name="Int. J. Syst. Evol. Microbiol.">
        <title>The Global Catalogue of Microorganisms (GCM) 10K type strain sequencing project: providing services to taxonomists for standard genome sequencing and annotation.</title>
        <authorList>
            <consortium name="The Broad Institute Genomics Platform"/>
            <consortium name="The Broad Institute Genome Sequencing Center for Infectious Disease"/>
            <person name="Wu L."/>
            <person name="Ma J."/>
        </authorList>
    </citation>
    <scope>NUCLEOTIDE SEQUENCE [LARGE SCALE GENOMIC DNA]</scope>
    <source>
        <strain evidence="2">CGMCC 1.15399</strain>
    </source>
</reference>
<evidence type="ECO:0000313" key="2">
    <source>
        <dbReference type="Proteomes" id="UP001597097"/>
    </source>
</evidence>
<dbReference type="Proteomes" id="UP001597097">
    <property type="component" value="Unassembled WGS sequence"/>
</dbReference>
<evidence type="ECO:0000313" key="1">
    <source>
        <dbReference type="EMBL" id="MFD1546076.1"/>
    </source>
</evidence>
<name>A0ABW4GV86_9ACTN</name>
<sequence length="168" mass="18029">MNATDPAYVKPANGPLETPWAVAASVDDTPAEADYLWSASWTLPYNSVSAPVARVLVRTQLADWSADEVSEVAELLVSELVTDALHHATGPVRLTVWLVDGLLRCEVEGRHPVAPLPRRPLERGEGGYGLRLLDALACCWGSAATPAGKAAWFELPATVRQKIPVSHA</sequence>
<dbReference type="RefSeq" id="WP_219539844.1">
    <property type="nucleotide sequence ID" value="NZ_JAHKRM010000080.1"/>
</dbReference>
<organism evidence="1 2">
    <name type="scientific">Nonomuraea guangzhouensis</name>
    <dbReference type="NCBI Taxonomy" id="1291555"/>
    <lineage>
        <taxon>Bacteria</taxon>
        <taxon>Bacillati</taxon>
        <taxon>Actinomycetota</taxon>
        <taxon>Actinomycetes</taxon>
        <taxon>Streptosporangiales</taxon>
        <taxon>Streptosporangiaceae</taxon>
        <taxon>Nonomuraea</taxon>
    </lineage>
</organism>
<keyword evidence="1" id="KW-0067">ATP-binding</keyword>
<dbReference type="EMBL" id="JBHUCM010000056">
    <property type="protein sequence ID" value="MFD1546076.1"/>
    <property type="molecule type" value="Genomic_DNA"/>
</dbReference>